<accession>A0A9X8ZEW3</accession>
<proteinExistence type="predicted"/>
<keyword evidence="1" id="KW-1133">Transmembrane helix</keyword>
<dbReference type="PIRSF" id="PIRSF038991">
    <property type="entry name" value="Protein_AbrB"/>
    <property type="match status" value="1"/>
</dbReference>
<feature type="transmembrane region" description="Helical" evidence="1">
    <location>
        <begin position="217"/>
        <end position="234"/>
    </location>
</feature>
<dbReference type="PANTHER" id="PTHR38457:SF1">
    <property type="entry name" value="REGULATOR ABRB-RELATED"/>
    <property type="match status" value="1"/>
</dbReference>
<feature type="transmembrane region" description="Helical" evidence="1">
    <location>
        <begin position="359"/>
        <end position="377"/>
    </location>
</feature>
<evidence type="ECO:0000313" key="3">
    <source>
        <dbReference type="Proteomes" id="UP000309170"/>
    </source>
</evidence>
<evidence type="ECO:0000256" key="1">
    <source>
        <dbReference type="SAM" id="Phobius"/>
    </source>
</evidence>
<name>A0A9X8ZEW3_9BACI</name>
<dbReference type="Proteomes" id="UP000309170">
    <property type="component" value="Unassembled WGS sequence"/>
</dbReference>
<dbReference type="InterPro" id="IPR007820">
    <property type="entry name" value="AbrB_fam"/>
</dbReference>
<comment type="caution">
    <text evidence="2">The sequence shown here is derived from an EMBL/GenBank/DDBJ whole genome shotgun (WGS) entry which is preliminary data.</text>
</comment>
<dbReference type="EMBL" id="SZNT01000289">
    <property type="protein sequence ID" value="TKH09229.1"/>
    <property type="molecule type" value="Genomic_DNA"/>
</dbReference>
<protein>
    <submittedName>
        <fullName evidence="2">AbrB family transcriptional regulator</fullName>
    </submittedName>
</protein>
<dbReference type="GO" id="GO:0016020">
    <property type="term" value="C:membrane"/>
    <property type="evidence" value="ECO:0007669"/>
    <property type="project" value="InterPro"/>
</dbReference>
<feature type="transmembrane region" description="Helical" evidence="1">
    <location>
        <begin position="241"/>
        <end position="261"/>
    </location>
</feature>
<dbReference type="InterPro" id="IPR017516">
    <property type="entry name" value="AbrB_dup"/>
</dbReference>
<feature type="transmembrane region" description="Helical" evidence="1">
    <location>
        <begin position="112"/>
        <end position="134"/>
    </location>
</feature>
<reference evidence="2 3" key="1">
    <citation type="journal article" date="2019" name="Environ. Microbiol.">
        <title>An active ?-lactamase is a part of an orchestrated cell wall stress resistance network of Bacillus subtilis and related rhizosphere species.</title>
        <authorList>
            <person name="Bucher T."/>
            <person name="Keren-Paz A."/>
            <person name="Hausser J."/>
            <person name="Olender T."/>
            <person name="Cytryn E."/>
            <person name="Kolodkin-Gal I."/>
        </authorList>
    </citation>
    <scope>NUCLEOTIDE SEQUENCE [LARGE SCALE GENOMIC DNA]</scope>
    <source>
        <strain evidence="2 3">I4</strain>
    </source>
</reference>
<dbReference type="PANTHER" id="PTHR38457">
    <property type="entry name" value="REGULATOR ABRB-RELATED"/>
    <property type="match status" value="1"/>
</dbReference>
<feature type="transmembrane region" description="Helical" evidence="1">
    <location>
        <begin position="57"/>
        <end position="75"/>
    </location>
</feature>
<feature type="transmembrane region" description="Helical" evidence="1">
    <location>
        <begin position="34"/>
        <end position="51"/>
    </location>
</feature>
<evidence type="ECO:0000313" key="2">
    <source>
        <dbReference type="EMBL" id="TKH09229.1"/>
    </source>
</evidence>
<dbReference type="GO" id="GO:0010468">
    <property type="term" value="P:regulation of gene expression"/>
    <property type="evidence" value="ECO:0007669"/>
    <property type="project" value="InterPro"/>
</dbReference>
<feature type="transmembrane region" description="Helical" evidence="1">
    <location>
        <begin position="296"/>
        <end position="314"/>
    </location>
</feature>
<keyword evidence="1" id="KW-0472">Membrane</keyword>
<organism evidence="2 3">
    <name type="scientific">Peribacillus simplex</name>
    <dbReference type="NCBI Taxonomy" id="1478"/>
    <lineage>
        <taxon>Bacteria</taxon>
        <taxon>Bacillati</taxon>
        <taxon>Bacillota</taxon>
        <taxon>Bacilli</taxon>
        <taxon>Bacillales</taxon>
        <taxon>Bacillaceae</taxon>
        <taxon>Peribacillus</taxon>
    </lineage>
</organism>
<gene>
    <name evidence="2" type="ORF">FC678_17895</name>
</gene>
<dbReference type="AlphaFoldDB" id="A0A9X8ZEW3"/>
<keyword evidence="1" id="KW-0812">Transmembrane</keyword>
<feature type="transmembrane region" description="Helical" evidence="1">
    <location>
        <begin position="180"/>
        <end position="205"/>
    </location>
</feature>
<dbReference type="Pfam" id="PF05145">
    <property type="entry name" value="AbrB"/>
    <property type="match status" value="1"/>
</dbReference>
<dbReference type="NCBIfam" id="TIGR03082">
    <property type="entry name" value="Gneg_AbrB_dup"/>
    <property type="match status" value="2"/>
</dbReference>
<sequence>MQLRIRLFYVKIKMKIRLNKEGNFVSVNLIESKSFKVIFTAFLAFLGGYAFDSLGIYLPWMLGPLFVVMIAKVKLRKYLYWSKTFRSTGLVILGLQLGSSFTKQSLNEMIEYLPVMLFTTIAIISFTVLTGWFVGKRMNLSLGTSMLGSFPGGLSQMVVLSEEIKDSDETVVGFMQTLRVILVISIVPWIVTHVMSVESGAVIAVSERPFFLFEYDGKLAIMMLVTLLIFIFITKKANFPLPFLLGPLMAAALFNLAGPGAPQIPDFWLNLSQLLIGAHLGYTLKVDNPRLFRKMFGAVFVSNVLLIGFCYYLSIQFAPILSLQANELFLSMAPGGVAEMAVTAMSVHVDLSVVTSFHLFRILFILFFLSPIIKWLIGKNQGKQKQGQS</sequence>